<dbReference type="Gene3D" id="3.20.20.80">
    <property type="entry name" value="Glycosidases"/>
    <property type="match status" value="1"/>
</dbReference>
<accession>A0ABP5CVE0</accession>
<evidence type="ECO:0000313" key="1">
    <source>
        <dbReference type="EMBL" id="GAA1968428.1"/>
    </source>
</evidence>
<evidence type="ECO:0000313" key="2">
    <source>
        <dbReference type="Proteomes" id="UP001500571"/>
    </source>
</evidence>
<keyword evidence="2" id="KW-1185">Reference proteome</keyword>
<sequence length="228" mass="25038">MGIPKKRSEGAPMPLGSARFVVLGLTNGPGFYPNPCLADQVAWIRQRHLMAGAYSVVSYPEKRQFAEFGDQGPFEPRSRLGRLANIGYQQALFNIRTMQSAGLSVPAVWLDVEPVTGFDWPPDVEANAAVVRGAVTAYADQGLTVGVYSTATLWQRVVGDLRLSLPEWRAAGETSRAEALRRCGPDQMFQGGTAVLTQWVDARRDGSRDRDVTCPGGSTYLSLWFHQY</sequence>
<dbReference type="Proteomes" id="UP001500571">
    <property type="component" value="Unassembled WGS sequence"/>
</dbReference>
<dbReference type="EMBL" id="BAAAPB010000003">
    <property type="protein sequence ID" value="GAA1968428.1"/>
    <property type="molecule type" value="Genomic_DNA"/>
</dbReference>
<name>A0ABP5CVE0_9ACTN</name>
<proteinExistence type="predicted"/>
<comment type="caution">
    <text evidence="1">The sequence shown here is derived from an EMBL/GenBank/DDBJ whole genome shotgun (WGS) entry which is preliminary data.</text>
</comment>
<dbReference type="SUPFAM" id="SSF51445">
    <property type="entry name" value="(Trans)glycosidases"/>
    <property type="match status" value="1"/>
</dbReference>
<gene>
    <name evidence="1" type="ORF">GCM10009798_31200</name>
</gene>
<organism evidence="1 2">
    <name type="scientific">Nocardioides panacihumi</name>
    <dbReference type="NCBI Taxonomy" id="400774"/>
    <lineage>
        <taxon>Bacteria</taxon>
        <taxon>Bacillati</taxon>
        <taxon>Actinomycetota</taxon>
        <taxon>Actinomycetes</taxon>
        <taxon>Propionibacteriales</taxon>
        <taxon>Nocardioidaceae</taxon>
        <taxon>Nocardioides</taxon>
    </lineage>
</organism>
<protein>
    <recommendedName>
        <fullName evidence="3">DUF1906 domain-containing protein</fullName>
    </recommendedName>
</protein>
<reference evidence="2" key="1">
    <citation type="journal article" date="2019" name="Int. J. Syst. Evol. Microbiol.">
        <title>The Global Catalogue of Microorganisms (GCM) 10K type strain sequencing project: providing services to taxonomists for standard genome sequencing and annotation.</title>
        <authorList>
            <consortium name="The Broad Institute Genomics Platform"/>
            <consortium name="The Broad Institute Genome Sequencing Center for Infectious Disease"/>
            <person name="Wu L."/>
            <person name="Ma J."/>
        </authorList>
    </citation>
    <scope>NUCLEOTIDE SEQUENCE [LARGE SCALE GENOMIC DNA]</scope>
    <source>
        <strain evidence="2">JCM 15309</strain>
    </source>
</reference>
<dbReference type="InterPro" id="IPR017853">
    <property type="entry name" value="GH"/>
</dbReference>
<evidence type="ECO:0008006" key="3">
    <source>
        <dbReference type="Google" id="ProtNLM"/>
    </source>
</evidence>